<feature type="compositionally biased region" description="Low complexity" evidence="1">
    <location>
        <begin position="75"/>
        <end position="87"/>
    </location>
</feature>
<dbReference type="AlphaFoldDB" id="A0A6J4QQ22"/>
<feature type="compositionally biased region" description="Basic and acidic residues" evidence="1">
    <location>
        <begin position="47"/>
        <end position="58"/>
    </location>
</feature>
<feature type="non-terminal residue" evidence="2">
    <location>
        <position position="93"/>
    </location>
</feature>
<name>A0A6J4QQ22_9ACTN</name>
<sequence>GNGDSPRQNGAGARPGSRPGHARNRWRHRGLLGHGPLRPRRHGPYPRLREPRRDRTRENSPGPRRRPHRDHGRLPRLLQLRPGPRLEPWLRGI</sequence>
<reference evidence="2" key="1">
    <citation type="submission" date="2020-02" db="EMBL/GenBank/DDBJ databases">
        <authorList>
            <person name="Meier V. D."/>
        </authorList>
    </citation>
    <scope>NUCLEOTIDE SEQUENCE</scope>
    <source>
        <strain evidence="2">AVDCRST_MAG58</strain>
    </source>
</reference>
<feature type="compositionally biased region" description="Basic residues" evidence="1">
    <location>
        <begin position="20"/>
        <end position="44"/>
    </location>
</feature>
<proteinExistence type="predicted"/>
<feature type="non-terminal residue" evidence="2">
    <location>
        <position position="1"/>
    </location>
</feature>
<gene>
    <name evidence="2" type="ORF">AVDCRST_MAG58-156</name>
</gene>
<feature type="region of interest" description="Disordered" evidence="1">
    <location>
        <begin position="1"/>
        <end position="93"/>
    </location>
</feature>
<evidence type="ECO:0000313" key="2">
    <source>
        <dbReference type="EMBL" id="CAA9443252.1"/>
    </source>
</evidence>
<dbReference type="EMBL" id="CADCVF010000003">
    <property type="protein sequence ID" value="CAA9443252.1"/>
    <property type="molecule type" value="Genomic_DNA"/>
</dbReference>
<accession>A0A6J4QQ22</accession>
<organism evidence="2">
    <name type="scientific">uncultured Rubrobacteraceae bacterium</name>
    <dbReference type="NCBI Taxonomy" id="349277"/>
    <lineage>
        <taxon>Bacteria</taxon>
        <taxon>Bacillati</taxon>
        <taxon>Actinomycetota</taxon>
        <taxon>Rubrobacteria</taxon>
        <taxon>Rubrobacterales</taxon>
        <taxon>Rubrobacteraceae</taxon>
        <taxon>environmental samples</taxon>
    </lineage>
</organism>
<evidence type="ECO:0000256" key="1">
    <source>
        <dbReference type="SAM" id="MobiDB-lite"/>
    </source>
</evidence>
<protein>
    <submittedName>
        <fullName evidence="2">Transcriptional regulator, AsnC family</fullName>
    </submittedName>
</protein>